<evidence type="ECO:0000259" key="15">
    <source>
        <dbReference type="PROSITE" id="PS51755"/>
    </source>
</evidence>
<accession>A0ABW2PK12</accession>
<protein>
    <recommendedName>
        <fullName evidence="11">Heme response regulator HssR</fullName>
    </recommendedName>
</protein>
<evidence type="ECO:0000313" key="17">
    <source>
        <dbReference type="Proteomes" id="UP001596439"/>
    </source>
</evidence>
<proteinExistence type="predicted"/>
<evidence type="ECO:0000259" key="14">
    <source>
        <dbReference type="PROSITE" id="PS50110"/>
    </source>
</evidence>
<evidence type="ECO:0000256" key="7">
    <source>
        <dbReference type="ARBA" id="ARBA00023125"/>
    </source>
</evidence>
<sequence>MRLLIVEDDSSILRLVKETFEEAGHDVLIATDGKTGEELYMSQPIDAAIIDIMLPGIDGRELCRRLKSAFDIPVILLTALGEWGDKRQGFEHGADDYMTKPFIPEELLFRLQAVSRRYERSSASRIQAGPLQLDLKEYEVKLEGKMFYLPKKEFELLFQLASFPGRVYRREELIELVWGYDFEGDERTVDVHIKRLRHRFDHPALSIRTVRGVGYSFEVVK</sequence>
<dbReference type="InterPro" id="IPR001789">
    <property type="entry name" value="Sig_transdc_resp-reg_receiver"/>
</dbReference>
<feature type="DNA-binding region" description="OmpR/PhoB-type" evidence="13">
    <location>
        <begin position="123"/>
        <end position="219"/>
    </location>
</feature>
<dbReference type="InterPro" id="IPR036388">
    <property type="entry name" value="WH-like_DNA-bd_sf"/>
</dbReference>
<keyword evidence="3 12" id="KW-0597">Phosphoprotein</keyword>
<dbReference type="RefSeq" id="WP_214787903.1">
    <property type="nucleotide sequence ID" value="NZ_JANIEL010000056.1"/>
</dbReference>
<evidence type="ECO:0000313" key="16">
    <source>
        <dbReference type="EMBL" id="MFC7389733.1"/>
    </source>
</evidence>
<evidence type="ECO:0000256" key="12">
    <source>
        <dbReference type="PROSITE-ProRule" id="PRU00169"/>
    </source>
</evidence>
<feature type="domain" description="Response regulatory" evidence="14">
    <location>
        <begin position="2"/>
        <end position="115"/>
    </location>
</feature>
<evidence type="ECO:0000256" key="11">
    <source>
        <dbReference type="ARBA" id="ARBA00039976"/>
    </source>
</evidence>
<keyword evidence="2" id="KW-0963">Cytoplasm</keyword>
<reference evidence="17" key="1">
    <citation type="journal article" date="2019" name="Int. J. Syst. Evol. Microbiol.">
        <title>The Global Catalogue of Microorganisms (GCM) 10K type strain sequencing project: providing services to taxonomists for standard genome sequencing and annotation.</title>
        <authorList>
            <consortium name="The Broad Institute Genomics Platform"/>
            <consortium name="The Broad Institute Genome Sequencing Center for Infectious Disease"/>
            <person name="Wu L."/>
            <person name="Ma J."/>
        </authorList>
    </citation>
    <scope>NUCLEOTIDE SEQUENCE [LARGE SCALE GENOMIC DNA]</scope>
    <source>
        <strain evidence="17">CCUG 55590</strain>
    </source>
</reference>
<dbReference type="SMART" id="SM00448">
    <property type="entry name" value="REC"/>
    <property type="match status" value="1"/>
</dbReference>
<evidence type="ECO:0000256" key="13">
    <source>
        <dbReference type="PROSITE-ProRule" id="PRU01091"/>
    </source>
</evidence>
<dbReference type="InterPro" id="IPR039420">
    <property type="entry name" value="WalR-like"/>
</dbReference>
<dbReference type="PANTHER" id="PTHR48111">
    <property type="entry name" value="REGULATOR OF RPOS"/>
    <property type="match status" value="1"/>
</dbReference>
<keyword evidence="4" id="KW-0902">Two-component regulatory system</keyword>
<comment type="subcellular location">
    <subcellularLocation>
        <location evidence="1">Cytoplasm</location>
    </subcellularLocation>
</comment>
<dbReference type="Gene3D" id="6.10.250.690">
    <property type="match status" value="1"/>
</dbReference>
<feature type="modified residue" description="4-aspartylphosphate" evidence="12">
    <location>
        <position position="51"/>
    </location>
</feature>
<gene>
    <name evidence="16" type="ORF">ACFQO8_06210</name>
</gene>
<keyword evidence="9" id="KW-0804">Transcription</keyword>
<dbReference type="PROSITE" id="PS50110">
    <property type="entry name" value="RESPONSE_REGULATORY"/>
    <property type="match status" value="1"/>
</dbReference>
<evidence type="ECO:0000256" key="5">
    <source>
        <dbReference type="ARBA" id="ARBA00023015"/>
    </source>
</evidence>
<evidence type="ECO:0000256" key="8">
    <source>
        <dbReference type="ARBA" id="ARBA00023159"/>
    </source>
</evidence>
<dbReference type="EMBL" id="JBHTCE010000001">
    <property type="protein sequence ID" value="MFC7389733.1"/>
    <property type="molecule type" value="Genomic_DNA"/>
</dbReference>
<dbReference type="PANTHER" id="PTHR48111:SF49">
    <property type="entry name" value="HEME RESPONSE REGULATOR HSSR"/>
    <property type="match status" value="1"/>
</dbReference>
<dbReference type="SUPFAM" id="SSF52172">
    <property type="entry name" value="CheY-like"/>
    <property type="match status" value="1"/>
</dbReference>
<evidence type="ECO:0000256" key="6">
    <source>
        <dbReference type="ARBA" id="ARBA00023026"/>
    </source>
</evidence>
<dbReference type="PROSITE" id="PS51755">
    <property type="entry name" value="OMPR_PHOB"/>
    <property type="match status" value="1"/>
</dbReference>
<dbReference type="Proteomes" id="UP001596439">
    <property type="component" value="Unassembled WGS sequence"/>
</dbReference>
<evidence type="ECO:0000256" key="1">
    <source>
        <dbReference type="ARBA" id="ARBA00004496"/>
    </source>
</evidence>
<dbReference type="SMART" id="SM00862">
    <property type="entry name" value="Trans_reg_C"/>
    <property type="match status" value="1"/>
</dbReference>
<name>A0ABW2PK12_9BACL</name>
<dbReference type="Gene3D" id="1.10.10.10">
    <property type="entry name" value="Winged helix-like DNA-binding domain superfamily/Winged helix DNA-binding domain"/>
    <property type="match status" value="1"/>
</dbReference>
<dbReference type="CDD" id="cd17574">
    <property type="entry name" value="REC_OmpR"/>
    <property type="match status" value="1"/>
</dbReference>
<dbReference type="CDD" id="cd00383">
    <property type="entry name" value="trans_reg_C"/>
    <property type="match status" value="1"/>
</dbReference>
<keyword evidence="17" id="KW-1185">Reference proteome</keyword>
<evidence type="ECO:0000256" key="2">
    <source>
        <dbReference type="ARBA" id="ARBA00022490"/>
    </source>
</evidence>
<evidence type="ECO:0000256" key="9">
    <source>
        <dbReference type="ARBA" id="ARBA00023163"/>
    </source>
</evidence>
<keyword evidence="8" id="KW-0010">Activator</keyword>
<dbReference type="InterPro" id="IPR011006">
    <property type="entry name" value="CheY-like_superfamily"/>
</dbReference>
<dbReference type="Pfam" id="PF00072">
    <property type="entry name" value="Response_reg"/>
    <property type="match status" value="1"/>
</dbReference>
<evidence type="ECO:0000256" key="3">
    <source>
        <dbReference type="ARBA" id="ARBA00022553"/>
    </source>
</evidence>
<dbReference type="Gene3D" id="3.40.50.2300">
    <property type="match status" value="1"/>
</dbReference>
<keyword evidence="6" id="KW-0843">Virulence</keyword>
<comment type="function">
    <text evidence="10">Member of the two-component regulatory system HssS/HssR involved in intracellular heme homeostasis and tempering of staphylococcal virulence. Phosphorylated HssR binds to a direct repeat sequence within hrtAB promoter and activates the expression of hrtAB, an efflux pump, in response to extracellular heme, hemin, hemoglobin or blood.</text>
</comment>
<evidence type="ECO:0000256" key="4">
    <source>
        <dbReference type="ARBA" id="ARBA00023012"/>
    </source>
</evidence>
<keyword evidence="5" id="KW-0805">Transcription regulation</keyword>
<feature type="domain" description="OmpR/PhoB-type" evidence="15">
    <location>
        <begin position="123"/>
        <end position="219"/>
    </location>
</feature>
<organism evidence="16 17">
    <name type="scientific">Exiguobacterium aestuarii</name>
    <dbReference type="NCBI Taxonomy" id="273527"/>
    <lineage>
        <taxon>Bacteria</taxon>
        <taxon>Bacillati</taxon>
        <taxon>Bacillota</taxon>
        <taxon>Bacilli</taxon>
        <taxon>Bacillales</taxon>
        <taxon>Bacillales Family XII. Incertae Sedis</taxon>
        <taxon>Exiguobacterium</taxon>
    </lineage>
</organism>
<keyword evidence="7 13" id="KW-0238">DNA-binding</keyword>
<dbReference type="InterPro" id="IPR001867">
    <property type="entry name" value="OmpR/PhoB-type_DNA-bd"/>
</dbReference>
<dbReference type="Pfam" id="PF00486">
    <property type="entry name" value="Trans_reg_C"/>
    <property type="match status" value="1"/>
</dbReference>
<comment type="caution">
    <text evidence="16">The sequence shown here is derived from an EMBL/GenBank/DDBJ whole genome shotgun (WGS) entry which is preliminary data.</text>
</comment>
<evidence type="ECO:0000256" key="10">
    <source>
        <dbReference type="ARBA" id="ARBA00037471"/>
    </source>
</evidence>